<organism evidence="2 3">
    <name type="scientific">Terriglobus roseus</name>
    <dbReference type="NCBI Taxonomy" id="392734"/>
    <lineage>
        <taxon>Bacteria</taxon>
        <taxon>Pseudomonadati</taxon>
        <taxon>Acidobacteriota</taxon>
        <taxon>Terriglobia</taxon>
        <taxon>Terriglobales</taxon>
        <taxon>Acidobacteriaceae</taxon>
        <taxon>Terriglobus</taxon>
    </lineage>
</organism>
<dbReference type="Gene3D" id="2.60.40.10">
    <property type="entry name" value="Immunoglobulins"/>
    <property type="match status" value="1"/>
</dbReference>
<dbReference type="InterPro" id="IPR003961">
    <property type="entry name" value="FN3_dom"/>
</dbReference>
<dbReference type="Proteomes" id="UP000182427">
    <property type="component" value="Chromosome I"/>
</dbReference>
<evidence type="ECO:0000313" key="2">
    <source>
        <dbReference type="EMBL" id="SDF17936.1"/>
    </source>
</evidence>
<dbReference type="PROSITE" id="PS50853">
    <property type="entry name" value="FN3"/>
    <property type="match status" value="1"/>
</dbReference>
<evidence type="ECO:0000259" key="1">
    <source>
        <dbReference type="PROSITE" id="PS50853"/>
    </source>
</evidence>
<gene>
    <name evidence="2" type="ORF">SAMN05444167_1630</name>
</gene>
<dbReference type="AlphaFoldDB" id="A0A1G7IZB4"/>
<dbReference type="InterPro" id="IPR036116">
    <property type="entry name" value="FN3_sf"/>
</dbReference>
<reference evidence="2 3" key="1">
    <citation type="submission" date="2016-10" db="EMBL/GenBank/DDBJ databases">
        <authorList>
            <person name="de Groot N.N."/>
        </authorList>
    </citation>
    <scope>NUCLEOTIDE SEQUENCE [LARGE SCALE GENOMIC DNA]</scope>
    <source>
        <strain evidence="2 3">GAS232</strain>
    </source>
</reference>
<keyword evidence="3" id="KW-1185">Reference proteome</keyword>
<protein>
    <submittedName>
        <fullName evidence="2">Sugar lactone lactonase YvrE</fullName>
    </submittedName>
</protein>
<dbReference type="InterPro" id="IPR011042">
    <property type="entry name" value="6-blade_b-propeller_TolB-like"/>
</dbReference>
<dbReference type="CDD" id="cd00063">
    <property type="entry name" value="FN3"/>
    <property type="match status" value="1"/>
</dbReference>
<dbReference type="Gene3D" id="2.120.10.30">
    <property type="entry name" value="TolB, C-terminal domain"/>
    <property type="match status" value="1"/>
</dbReference>
<dbReference type="SUPFAM" id="SSF101898">
    <property type="entry name" value="NHL repeat"/>
    <property type="match status" value="1"/>
</dbReference>
<sequence length="718" mass="75466">MLLATTALTATAQGTRQWTESRYDEFERGTPTNVAMRNDGRLEPAPALRNIAATPATFLWSLAATGSDLYAGTGAPSGGSQLLKIDPKGAVTTAASFKELNVQAALALADDSILAATSPDGKVYRVTPGNTTPQVVFDPTQTTEKPKYLWSLALAKNGDLLIAAGAPATIFRVPLQSSNAKPQLLFRSGDQHIRSLAVAPDGTIYAGSDGAGLIYRISPEGKPFALYAAPKHEITSLALDAAGNLYAAAVGDRKPPALPPLPASGQPAAGMAITILQPGSAISATNNSIVPDGSEIYRIASDGTPLRLVSLQQDVVYALSVRNNMLFAATGNRGRVYRIDTAQANTYTDIAHTEASQVTAIAQTASGLALATANSGKILQVSDIVAANSTFVSDVFDASTTTRFGRVETEGSTSGIDLFVRSGNVENAHDSLAHLWSDWTPVKPEQTPLPIPAARYVQWKAVLHPGTQLRSVAVNYLQRNLPPQIDDIAVQPGARVPNSTGATSAGGGSIAVGFKGAPSAAPSLSIAETGAPPIIATRDRNAVTARWLAHDPNNDPLTFTVEYRDVRDTNWHILKTDIRERVYSFDSSLLPDGNYELRVTATDAAAHTTADALTGQRISDTFTLDTTPPVPGPLTASVANGKLHAAFEATDATSPIARAEYSLDAGEWEYMEPMGGLSDSLTEHYDLTLPVTGAGEHTIAIRLADRAGNATSVKAIAK</sequence>
<accession>A0A1G7IZB4</accession>
<dbReference type="EMBL" id="LT629690">
    <property type="protein sequence ID" value="SDF17936.1"/>
    <property type="molecule type" value="Genomic_DNA"/>
</dbReference>
<name>A0A1G7IZB4_9BACT</name>
<feature type="domain" description="Fibronectin type-III" evidence="1">
    <location>
        <begin position="529"/>
        <end position="629"/>
    </location>
</feature>
<dbReference type="InterPro" id="IPR013783">
    <property type="entry name" value="Ig-like_fold"/>
</dbReference>
<dbReference type="SUPFAM" id="SSF49265">
    <property type="entry name" value="Fibronectin type III"/>
    <property type="match status" value="1"/>
</dbReference>
<evidence type="ECO:0000313" key="3">
    <source>
        <dbReference type="Proteomes" id="UP000182427"/>
    </source>
</evidence>
<proteinExistence type="predicted"/>